<dbReference type="HOGENOM" id="CLU_3035992_0_0_1"/>
<proteinExistence type="predicted"/>
<protein>
    <submittedName>
        <fullName evidence="1">Uncharacterized protein</fullName>
    </submittedName>
</protein>
<organism evidence="1 2">
    <name type="scientific">Setaria italica</name>
    <name type="common">Foxtail millet</name>
    <name type="synonym">Panicum italicum</name>
    <dbReference type="NCBI Taxonomy" id="4555"/>
    <lineage>
        <taxon>Eukaryota</taxon>
        <taxon>Viridiplantae</taxon>
        <taxon>Streptophyta</taxon>
        <taxon>Embryophyta</taxon>
        <taxon>Tracheophyta</taxon>
        <taxon>Spermatophyta</taxon>
        <taxon>Magnoliopsida</taxon>
        <taxon>Liliopsida</taxon>
        <taxon>Poales</taxon>
        <taxon>Poaceae</taxon>
        <taxon>PACMAD clade</taxon>
        <taxon>Panicoideae</taxon>
        <taxon>Panicodae</taxon>
        <taxon>Paniceae</taxon>
        <taxon>Cenchrinae</taxon>
        <taxon>Setaria</taxon>
    </lineage>
</organism>
<name>K3YBL4_SETIT</name>
<reference evidence="2" key="1">
    <citation type="journal article" date="2012" name="Nat. Biotechnol.">
        <title>Reference genome sequence of the model plant Setaria.</title>
        <authorList>
            <person name="Bennetzen J.L."/>
            <person name="Schmutz J."/>
            <person name="Wang H."/>
            <person name="Percifield R."/>
            <person name="Hawkins J."/>
            <person name="Pontaroli A.C."/>
            <person name="Estep M."/>
            <person name="Feng L."/>
            <person name="Vaughn J.N."/>
            <person name="Grimwood J."/>
            <person name="Jenkins J."/>
            <person name="Barry K."/>
            <person name="Lindquist E."/>
            <person name="Hellsten U."/>
            <person name="Deshpande S."/>
            <person name="Wang X."/>
            <person name="Wu X."/>
            <person name="Mitros T."/>
            <person name="Triplett J."/>
            <person name="Yang X."/>
            <person name="Ye C.Y."/>
            <person name="Mauro-Herrera M."/>
            <person name="Wang L."/>
            <person name="Li P."/>
            <person name="Sharma M."/>
            <person name="Sharma R."/>
            <person name="Ronald P.C."/>
            <person name="Panaud O."/>
            <person name="Kellogg E.A."/>
            <person name="Brutnell T.P."/>
            <person name="Doust A.N."/>
            <person name="Tuskan G.A."/>
            <person name="Rokhsar D."/>
            <person name="Devos K.M."/>
        </authorList>
    </citation>
    <scope>NUCLEOTIDE SEQUENCE [LARGE SCALE GENOMIC DNA]</scope>
    <source>
        <strain evidence="2">cv. Yugu1</strain>
    </source>
</reference>
<evidence type="ECO:0000313" key="2">
    <source>
        <dbReference type="Proteomes" id="UP000004995"/>
    </source>
</evidence>
<dbReference type="InParanoid" id="K3YBL4"/>
<dbReference type="EnsemblPlants" id="KQK96320">
    <property type="protein sequence ID" value="KQK96320"/>
    <property type="gene ID" value="SETIT_011608mg"/>
</dbReference>
<sequence length="55" mass="6397">MGNAENRCTFFTEPDATAHYPGAMLKRFLAETKQWSTFILHRLRRTPTVDLSIQK</sequence>
<dbReference type="Gramene" id="KQK96320">
    <property type="protein sequence ID" value="KQK96320"/>
    <property type="gene ID" value="SETIT_011608mg"/>
</dbReference>
<accession>K3YBL4</accession>
<evidence type="ECO:0000313" key="1">
    <source>
        <dbReference type="EnsemblPlants" id="KQK96320"/>
    </source>
</evidence>
<dbReference type="EMBL" id="AGNK02004088">
    <property type="status" value="NOT_ANNOTATED_CDS"/>
    <property type="molecule type" value="Genomic_DNA"/>
</dbReference>
<dbReference type="AlphaFoldDB" id="K3YBL4"/>
<keyword evidence="2" id="KW-1185">Reference proteome</keyword>
<reference evidence="1" key="2">
    <citation type="submission" date="2018-08" db="UniProtKB">
        <authorList>
            <consortium name="EnsemblPlants"/>
        </authorList>
    </citation>
    <scope>IDENTIFICATION</scope>
    <source>
        <strain evidence="1">Yugu1</strain>
    </source>
</reference>
<dbReference type="Proteomes" id="UP000004995">
    <property type="component" value="Unassembled WGS sequence"/>
</dbReference>